<evidence type="ECO:0000313" key="3">
    <source>
        <dbReference type="Proteomes" id="UP000093343"/>
    </source>
</evidence>
<proteinExistence type="predicted"/>
<evidence type="ECO:0000313" key="2">
    <source>
        <dbReference type="EMBL" id="OCB73877.1"/>
    </source>
</evidence>
<keyword evidence="1" id="KW-0597">Phosphoprotein</keyword>
<organism evidence="2 3">
    <name type="scientific">Flavobacterium piscis</name>
    <dbReference type="NCBI Taxonomy" id="1114874"/>
    <lineage>
        <taxon>Bacteria</taxon>
        <taxon>Pseudomonadati</taxon>
        <taxon>Bacteroidota</taxon>
        <taxon>Flavobacteriia</taxon>
        <taxon>Flavobacteriales</taxon>
        <taxon>Flavobacteriaceae</taxon>
        <taxon>Flavobacterium</taxon>
    </lineage>
</organism>
<name>A0ABX2XJ34_9FLAO</name>
<dbReference type="RefSeq" id="WP_065450192.1">
    <property type="nucleotide sequence ID" value="NZ_LVEN01000027.1"/>
</dbReference>
<reference evidence="3" key="1">
    <citation type="submission" date="2016-03" db="EMBL/GenBank/DDBJ databases">
        <title>Draft genome sequence of Paenibacillus glacialis DSM 22343.</title>
        <authorList>
            <person name="Shin S.-K."/>
            <person name="Yi H."/>
        </authorList>
    </citation>
    <scope>NUCLEOTIDE SEQUENCE [LARGE SCALE GENOMIC DNA]</scope>
    <source>
        <strain evidence="3">CCUG 60099</strain>
    </source>
</reference>
<keyword evidence="3" id="KW-1185">Reference proteome</keyword>
<sequence length="360" mass="40984">MRRNLHKQNIFNVLYTFLIVVTISCNNQNKSNQIQTIENKTDSIRLKYTSGIRSILEDSKGNIWFGSYNEGVSLLHNGKLQYFTTKNGLSHNQVRNIYEDKNGIIWFECGKGLSTYDGHKMTIYKERNYNSKEEWKINDTDLWFKGDAIESYNKLEGNPGVYQYDGKQLSYRTLPVTTKAGHENHYSISTNFVRSKNGTLWFGTFGAVIGYNGSDFKLIDDASLELNDQTGHLHARSIMADSKGNLWIGNNGIGVLKYDGKKVINFTKQQKLIKEETKGNSLEKVFSIGEDKLGNIWFGTVGSGVWRYDGKSVKNFSKEDGVESNHIWVVYKSKKGELWLGGASPSGVYRFNGVSFKRKF</sequence>
<dbReference type="PROSITE" id="PS51257">
    <property type="entry name" value="PROKAR_LIPOPROTEIN"/>
    <property type="match status" value="1"/>
</dbReference>
<dbReference type="PANTHER" id="PTHR43547">
    <property type="entry name" value="TWO-COMPONENT HISTIDINE KINASE"/>
    <property type="match status" value="1"/>
</dbReference>
<dbReference type="Pfam" id="PF07494">
    <property type="entry name" value="Reg_prop"/>
    <property type="match status" value="3"/>
</dbReference>
<gene>
    <name evidence="2" type="ORF">FLP_14515</name>
</gene>
<dbReference type="PANTHER" id="PTHR43547:SF2">
    <property type="entry name" value="HYBRID SIGNAL TRANSDUCTION HISTIDINE KINASE C"/>
    <property type="match status" value="1"/>
</dbReference>
<dbReference type="InterPro" id="IPR015943">
    <property type="entry name" value="WD40/YVTN_repeat-like_dom_sf"/>
</dbReference>
<dbReference type="SUPFAM" id="SSF63829">
    <property type="entry name" value="Calcium-dependent phosphotriesterase"/>
    <property type="match status" value="1"/>
</dbReference>
<dbReference type="Proteomes" id="UP000093343">
    <property type="component" value="Unassembled WGS sequence"/>
</dbReference>
<dbReference type="InterPro" id="IPR011110">
    <property type="entry name" value="Reg_prop"/>
</dbReference>
<protein>
    <recommendedName>
        <fullName evidence="4">Diguanylate cyclase</fullName>
    </recommendedName>
</protein>
<dbReference type="EMBL" id="LVEN01000027">
    <property type="protein sequence ID" value="OCB73877.1"/>
    <property type="molecule type" value="Genomic_DNA"/>
</dbReference>
<comment type="caution">
    <text evidence="2">The sequence shown here is derived from an EMBL/GenBank/DDBJ whole genome shotgun (WGS) entry which is preliminary data.</text>
</comment>
<evidence type="ECO:0008006" key="4">
    <source>
        <dbReference type="Google" id="ProtNLM"/>
    </source>
</evidence>
<dbReference type="Gene3D" id="2.130.10.10">
    <property type="entry name" value="YVTN repeat-like/Quinoprotein amine dehydrogenase"/>
    <property type="match status" value="2"/>
</dbReference>
<evidence type="ECO:0000256" key="1">
    <source>
        <dbReference type="ARBA" id="ARBA00022553"/>
    </source>
</evidence>
<accession>A0ABX2XJ34</accession>